<name>A0ABY8WWZ4_9BACT</name>
<reference evidence="8 9" key="1">
    <citation type="journal article" date="2023" name="Cell">
        <title>Genetic manipulation of Patescibacteria provides mechanistic insights into microbial dark matter and the epibiotic lifestyle.</title>
        <authorList>
            <person name="Wang Y."/>
            <person name="Gallagher L.A."/>
            <person name="Andrade P.A."/>
            <person name="Liu A."/>
            <person name="Humphreys I.R."/>
            <person name="Turkarslan S."/>
            <person name="Cutler K.J."/>
            <person name="Arrieta-Ortiz M.L."/>
            <person name="Li Y."/>
            <person name="Radey M.C."/>
            <person name="McLean J.S."/>
            <person name="Cong Q."/>
            <person name="Baker D."/>
            <person name="Baliga N.S."/>
            <person name="Peterson S.B."/>
            <person name="Mougous J.D."/>
        </authorList>
    </citation>
    <scope>NUCLEOTIDE SEQUENCE [LARGE SCALE GENOMIC DNA]</scope>
    <source>
        <strain evidence="8 9">ML1</strain>
    </source>
</reference>
<comment type="similarity">
    <text evidence="2">Belongs to the UPF0718 family.</text>
</comment>
<evidence type="ECO:0000256" key="6">
    <source>
        <dbReference type="ARBA" id="ARBA00023136"/>
    </source>
</evidence>
<proteinExistence type="inferred from homology"/>
<dbReference type="RefSeq" id="WP_376753977.1">
    <property type="nucleotide sequence ID" value="NZ_CP124550.1"/>
</dbReference>
<gene>
    <name evidence="8" type="ORF">SEML1_0855</name>
</gene>
<keyword evidence="9" id="KW-1185">Reference proteome</keyword>
<feature type="transmembrane region" description="Helical" evidence="7">
    <location>
        <begin position="12"/>
        <end position="37"/>
    </location>
</feature>
<feature type="transmembrane region" description="Helical" evidence="7">
    <location>
        <begin position="207"/>
        <end position="227"/>
    </location>
</feature>
<dbReference type="EMBL" id="CP124550">
    <property type="protein sequence ID" value="WIO46451.1"/>
    <property type="molecule type" value="Genomic_DNA"/>
</dbReference>
<organism evidence="8 9">
    <name type="scientific">Candidatus Southlakia epibionticum</name>
    <dbReference type="NCBI Taxonomy" id="3043284"/>
    <lineage>
        <taxon>Bacteria</taxon>
        <taxon>Candidatus Saccharimonadota</taxon>
        <taxon>Candidatus Saccharimonadia</taxon>
        <taxon>Candidatus Saccharimonadales</taxon>
        <taxon>Candidatus Saccharimonadaceae</taxon>
        <taxon>Candidatus Southlakia</taxon>
    </lineage>
</organism>
<dbReference type="InterPro" id="IPR052923">
    <property type="entry name" value="UPF0718"/>
</dbReference>
<dbReference type="InterPro" id="IPR005524">
    <property type="entry name" value="DUF318"/>
</dbReference>
<evidence type="ECO:0000256" key="5">
    <source>
        <dbReference type="ARBA" id="ARBA00022989"/>
    </source>
</evidence>
<evidence type="ECO:0000256" key="4">
    <source>
        <dbReference type="ARBA" id="ARBA00022692"/>
    </source>
</evidence>
<evidence type="ECO:0000256" key="1">
    <source>
        <dbReference type="ARBA" id="ARBA00004651"/>
    </source>
</evidence>
<dbReference type="Pfam" id="PF03773">
    <property type="entry name" value="ArsP_1"/>
    <property type="match status" value="1"/>
</dbReference>
<protein>
    <submittedName>
        <fullName evidence="8">Permease</fullName>
    </submittedName>
</protein>
<feature type="transmembrane region" description="Helical" evidence="7">
    <location>
        <begin position="239"/>
        <end position="258"/>
    </location>
</feature>
<evidence type="ECO:0000313" key="8">
    <source>
        <dbReference type="EMBL" id="WIO46451.1"/>
    </source>
</evidence>
<dbReference type="PANTHER" id="PTHR34184:SF4">
    <property type="entry name" value="UPF0718 PROTEIN YCGR"/>
    <property type="match status" value="1"/>
</dbReference>
<evidence type="ECO:0000256" key="3">
    <source>
        <dbReference type="ARBA" id="ARBA00022475"/>
    </source>
</evidence>
<evidence type="ECO:0000256" key="7">
    <source>
        <dbReference type="SAM" id="Phobius"/>
    </source>
</evidence>
<keyword evidence="4 7" id="KW-0812">Transmembrane</keyword>
<feature type="transmembrane region" description="Helical" evidence="7">
    <location>
        <begin position="177"/>
        <end position="195"/>
    </location>
</feature>
<sequence length="293" mass="32111">MPTPLQDFLTFLIGIVVEALPFVVLGIIISVAVQVWLPEGWLLRRLPKCRWVRQVTISLLGVFVPVCECGNVPLARGLLVQGLSASESLVFLLAAPVLNPVTIITTQQAFANDPVVLAGRMAGGFVIANMVGWVFMKRRRDELLQPDFIKTCQISRHTHERRWVRSLELFRREASHMLPALLFGAAVAALVQVAVPREILLTLGSNPAWSIVAMLALAFVISICSNVDAFFALAFKDTFTAGSLVSFLTFGPMIDIKLLSLMRTTYQPKVLMQVSLLVLLMSAAIGLGVNCVL</sequence>
<dbReference type="PANTHER" id="PTHR34184">
    <property type="entry name" value="UPF0718 PROTEIN YCGR"/>
    <property type="match status" value="1"/>
</dbReference>
<feature type="transmembrane region" description="Helical" evidence="7">
    <location>
        <begin position="117"/>
        <end position="136"/>
    </location>
</feature>
<evidence type="ECO:0000313" key="9">
    <source>
        <dbReference type="Proteomes" id="UP001177295"/>
    </source>
</evidence>
<keyword evidence="5 7" id="KW-1133">Transmembrane helix</keyword>
<comment type="subcellular location">
    <subcellularLocation>
        <location evidence="1">Cell membrane</location>
        <topology evidence="1">Multi-pass membrane protein</topology>
    </subcellularLocation>
</comment>
<feature type="transmembrane region" description="Helical" evidence="7">
    <location>
        <begin position="91"/>
        <end position="111"/>
    </location>
</feature>
<dbReference type="Proteomes" id="UP001177295">
    <property type="component" value="Chromosome"/>
</dbReference>
<keyword evidence="3" id="KW-1003">Cell membrane</keyword>
<keyword evidence="6 7" id="KW-0472">Membrane</keyword>
<feature type="transmembrane region" description="Helical" evidence="7">
    <location>
        <begin position="270"/>
        <end position="292"/>
    </location>
</feature>
<accession>A0ABY8WWZ4</accession>
<evidence type="ECO:0000256" key="2">
    <source>
        <dbReference type="ARBA" id="ARBA00006386"/>
    </source>
</evidence>